<sequence>MQQKSMNIVSDTATSRREHADLDKGKSVTFNSNVVIHYVELRRRKTHGSPEIRLPDAIKNLIHTGLHRNSTVPLKQTEPAQWKTGEQKHIRQAPNNSKERVVIRLPAQVEHMIKNRQIVCDYYYPAEPFDEDLFPKKVKQRSRPQPVIRLGAAVEAYIKQKSRAGHYSA</sequence>
<reference evidence="2" key="1">
    <citation type="submission" date="2022-01" db="EMBL/GenBank/DDBJ databases">
        <title>Genome Sequence Resource for Two Populations of Ditylenchus destructor, the Migratory Endoparasitic Phytonematode.</title>
        <authorList>
            <person name="Zhang H."/>
            <person name="Lin R."/>
            <person name="Xie B."/>
        </authorList>
    </citation>
    <scope>NUCLEOTIDE SEQUENCE</scope>
    <source>
        <strain evidence="2">BazhouSP</strain>
    </source>
</reference>
<keyword evidence="3" id="KW-1185">Reference proteome</keyword>
<evidence type="ECO:0000256" key="1">
    <source>
        <dbReference type="SAM" id="MobiDB-lite"/>
    </source>
</evidence>
<dbReference type="AlphaFoldDB" id="A0AAD4NFR1"/>
<accession>A0AAD4NFR1</accession>
<name>A0AAD4NFR1_9BILA</name>
<evidence type="ECO:0000313" key="3">
    <source>
        <dbReference type="Proteomes" id="UP001201812"/>
    </source>
</evidence>
<feature type="region of interest" description="Disordered" evidence="1">
    <location>
        <begin position="1"/>
        <end position="20"/>
    </location>
</feature>
<dbReference type="EMBL" id="JAKKPZ010000002">
    <property type="protein sequence ID" value="KAI1726238.1"/>
    <property type="molecule type" value="Genomic_DNA"/>
</dbReference>
<dbReference type="Proteomes" id="UP001201812">
    <property type="component" value="Unassembled WGS sequence"/>
</dbReference>
<evidence type="ECO:0000313" key="2">
    <source>
        <dbReference type="EMBL" id="KAI1726238.1"/>
    </source>
</evidence>
<feature type="compositionally biased region" description="Polar residues" evidence="1">
    <location>
        <begin position="1"/>
        <end position="13"/>
    </location>
</feature>
<proteinExistence type="predicted"/>
<comment type="caution">
    <text evidence="2">The sequence shown here is derived from an EMBL/GenBank/DDBJ whole genome shotgun (WGS) entry which is preliminary data.</text>
</comment>
<gene>
    <name evidence="2" type="ORF">DdX_02945</name>
</gene>
<organism evidence="2 3">
    <name type="scientific">Ditylenchus destructor</name>
    <dbReference type="NCBI Taxonomy" id="166010"/>
    <lineage>
        <taxon>Eukaryota</taxon>
        <taxon>Metazoa</taxon>
        <taxon>Ecdysozoa</taxon>
        <taxon>Nematoda</taxon>
        <taxon>Chromadorea</taxon>
        <taxon>Rhabditida</taxon>
        <taxon>Tylenchina</taxon>
        <taxon>Tylenchomorpha</taxon>
        <taxon>Sphaerularioidea</taxon>
        <taxon>Anguinidae</taxon>
        <taxon>Anguininae</taxon>
        <taxon>Ditylenchus</taxon>
    </lineage>
</organism>
<protein>
    <submittedName>
        <fullName evidence="2">Uncharacterized protein</fullName>
    </submittedName>
</protein>